<dbReference type="RefSeq" id="WP_048204743.1">
    <property type="nucleotide sequence ID" value="NZ_CP009518.1"/>
</dbReference>
<evidence type="ECO:0000313" key="2">
    <source>
        <dbReference type="Proteomes" id="UP000033048"/>
    </source>
</evidence>
<evidence type="ECO:0000313" key="1">
    <source>
        <dbReference type="EMBL" id="AKB84545.1"/>
    </source>
</evidence>
<keyword evidence="2" id="KW-1185">Reference proteome</keyword>
<dbReference type="HOGENOM" id="CLU_129112_0_0_2"/>
<dbReference type="OrthoDB" id="136375at2157"/>
<sequence>MIMALFFTAISDLKQNAEEDSIQTEIAQLVSNAEQIYIRGEGSLIYIQVEIPENAEVHMGKIPDEDEVWPSNSNNYYILIDGHQKMFESKAAFSNTNMTGPYTIGPGHHELKLETQIDNTSGMLVVKISE</sequence>
<accession>A0A0E3X0R2</accession>
<dbReference type="EMBL" id="CP009518">
    <property type="protein sequence ID" value="AKB84545.1"/>
    <property type="molecule type" value="Genomic_DNA"/>
</dbReference>
<dbReference type="AlphaFoldDB" id="A0A0E3X0R2"/>
<protein>
    <submittedName>
        <fullName evidence="1">Uncharacterized protein</fullName>
    </submittedName>
</protein>
<dbReference type="STRING" id="1434104.MCMEM_0492"/>
<proteinExistence type="predicted"/>
<organism evidence="1 2">
    <name type="scientific">Methanococcoides methylutens MM1</name>
    <dbReference type="NCBI Taxonomy" id="1434104"/>
    <lineage>
        <taxon>Archaea</taxon>
        <taxon>Methanobacteriati</taxon>
        <taxon>Methanobacteriota</taxon>
        <taxon>Stenosarchaea group</taxon>
        <taxon>Methanomicrobia</taxon>
        <taxon>Methanosarcinales</taxon>
        <taxon>Methanosarcinaceae</taxon>
        <taxon>Methanococcoides</taxon>
    </lineage>
</organism>
<dbReference type="GeneID" id="24892986"/>
<dbReference type="KEGG" id="mmet:MCMEM_0492"/>
<dbReference type="Proteomes" id="UP000033048">
    <property type="component" value="Chromosome"/>
</dbReference>
<gene>
    <name evidence="1" type="ORF">MCMEM_0492</name>
</gene>
<reference evidence="1 2" key="1">
    <citation type="submission" date="2014-07" db="EMBL/GenBank/DDBJ databases">
        <title>Methanogenic archaea and the global carbon cycle.</title>
        <authorList>
            <person name="Henriksen J.R."/>
            <person name="Luke J."/>
            <person name="Reinhart S."/>
            <person name="Benedict M.N."/>
            <person name="Youngblut N.D."/>
            <person name="Metcalf M.E."/>
            <person name="Whitaker R.J."/>
            <person name="Metcalf W.W."/>
        </authorList>
    </citation>
    <scope>NUCLEOTIDE SEQUENCE [LARGE SCALE GENOMIC DNA]</scope>
    <source>
        <strain evidence="1 2">MM1</strain>
    </source>
</reference>
<name>A0A0E3X0R2_METMT</name>